<dbReference type="Pfam" id="PF01661">
    <property type="entry name" value="Macro"/>
    <property type="match status" value="1"/>
</dbReference>
<dbReference type="Gene3D" id="3.40.220.10">
    <property type="entry name" value="Leucine Aminopeptidase, subunit E, domain 1"/>
    <property type="match status" value="1"/>
</dbReference>
<dbReference type="InterPro" id="IPR002589">
    <property type="entry name" value="Macro_dom"/>
</dbReference>
<dbReference type="GO" id="GO:0042278">
    <property type="term" value="P:purine nucleoside metabolic process"/>
    <property type="evidence" value="ECO:0007669"/>
    <property type="project" value="TreeGrafter"/>
</dbReference>
<comment type="caution">
    <text evidence="2">The sequence shown here is derived from an EMBL/GenBank/DDBJ whole genome shotgun (WGS) entry which is preliminary data.</text>
</comment>
<dbReference type="GO" id="GO:0140291">
    <property type="term" value="P:peptidyl-glutamate ADP-deribosylation"/>
    <property type="evidence" value="ECO:0007669"/>
    <property type="project" value="TreeGrafter"/>
</dbReference>
<dbReference type="GO" id="GO:0006974">
    <property type="term" value="P:DNA damage response"/>
    <property type="evidence" value="ECO:0007669"/>
    <property type="project" value="TreeGrafter"/>
</dbReference>
<dbReference type="SUPFAM" id="SSF52949">
    <property type="entry name" value="Macro domain-like"/>
    <property type="match status" value="1"/>
</dbReference>
<dbReference type="InterPro" id="IPR043472">
    <property type="entry name" value="Macro_dom-like"/>
</dbReference>
<evidence type="ECO:0000259" key="1">
    <source>
        <dbReference type="PROSITE" id="PS51154"/>
    </source>
</evidence>
<name>A0AAW1CEX6_9HEMI</name>
<sequence length="215" mass="24348">MFQIIRRFPSHLSVFGLFKGKKIIGHVVNRTPNFFFGILAPEFAQIFEQRDKFLIMPLEQKRQHYKVEHKTLDSILTWQEYFENEHGRLKPQLAEHYPEGSNVRFEVRQDLNRKVSLFNGDITSLEVDAIVNAANNSLLGGGGVDGAIHRAAGPELLEECRLLHGCKTGDAKLTGGYKLPAKHVIHTVGPKGEKPELLQSCYTRSMEIALNENLK</sequence>
<reference evidence="2 3" key="1">
    <citation type="submission" date="2022-12" db="EMBL/GenBank/DDBJ databases">
        <title>Chromosome-level genome assembly of true bugs.</title>
        <authorList>
            <person name="Ma L."/>
            <person name="Li H."/>
        </authorList>
    </citation>
    <scope>NUCLEOTIDE SEQUENCE [LARGE SCALE GENOMIC DNA]</scope>
    <source>
        <strain evidence="2">Lab_2022b</strain>
    </source>
</reference>
<keyword evidence="3" id="KW-1185">Reference proteome</keyword>
<protein>
    <recommendedName>
        <fullName evidence="1">Macro domain-containing protein</fullName>
    </recommendedName>
</protein>
<evidence type="ECO:0000313" key="2">
    <source>
        <dbReference type="EMBL" id="KAK9496531.1"/>
    </source>
</evidence>
<proteinExistence type="predicted"/>
<dbReference type="PROSITE" id="PS51154">
    <property type="entry name" value="MACRO"/>
    <property type="match status" value="1"/>
</dbReference>
<dbReference type="EMBL" id="JAPXFL010000074">
    <property type="protein sequence ID" value="KAK9496531.1"/>
    <property type="molecule type" value="Genomic_DNA"/>
</dbReference>
<dbReference type="GO" id="GO:0140293">
    <property type="term" value="F:ADP-ribosylglutamate hydrolase activity"/>
    <property type="evidence" value="ECO:0007669"/>
    <property type="project" value="TreeGrafter"/>
</dbReference>
<dbReference type="PANTHER" id="PTHR11106">
    <property type="entry name" value="GANGLIOSIDE INDUCED DIFFERENTIATION ASSOCIATED PROTEIN 2-RELATED"/>
    <property type="match status" value="1"/>
</dbReference>
<dbReference type="GO" id="GO:0005654">
    <property type="term" value="C:nucleoplasm"/>
    <property type="evidence" value="ECO:0007669"/>
    <property type="project" value="TreeGrafter"/>
</dbReference>
<evidence type="ECO:0000313" key="3">
    <source>
        <dbReference type="Proteomes" id="UP001461498"/>
    </source>
</evidence>
<feature type="domain" description="Macro" evidence="1">
    <location>
        <begin position="102"/>
        <end position="215"/>
    </location>
</feature>
<organism evidence="2 3">
    <name type="scientific">Rhynocoris fuscipes</name>
    <dbReference type="NCBI Taxonomy" id="488301"/>
    <lineage>
        <taxon>Eukaryota</taxon>
        <taxon>Metazoa</taxon>
        <taxon>Ecdysozoa</taxon>
        <taxon>Arthropoda</taxon>
        <taxon>Hexapoda</taxon>
        <taxon>Insecta</taxon>
        <taxon>Pterygota</taxon>
        <taxon>Neoptera</taxon>
        <taxon>Paraneoptera</taxon>
        <taxon>Hemiptera</taxon>
        <taxon>Heteroptera</taxon>
        <taxon>Panheteroptera</taxon>
        <taxon>Cimicomorpha</taxon>
        <taxon>Reduviidae</taxon>
        <taxon>Harpactorinae</taxon>
        <taxon>Harpactorini</taxon>
        <taxon>Rhynocoris</taxon>
    </lineage>
</organism>
<dbReference type="PANTHER" id="PTHR11106:SF27">
    <property type="entry name" value="MACRO DOMAIN-CONTAINING PROTEIN"/>
    <property type="match status" value="1"/>
</dbReference>
<accession>A0AAW1CEX6</accession>
<gene>
    <name evidence="2" type="ORF">O3M35_013192</name>
</gene>
<dbReference type="Proteomes" id="UP001461498">
    <property type="component" value="Unassembled WGS sequence"/>
</dbReference>
<dbReference type="SMART" id="SM00506">
    <property type="entry name" value="A1pp"/>
    <property type="match status" value="1"/>
</dbReference>
<dbReference type="AlphaFoldDB" id="A0AAW1CEX6"/>